<organism evidence="2 3">
    <name type="scientific">Staphylococcus rostri</name>
    <dbReference type="NCBI Taxonomy" id="522262"/>
    <lineage>
        <taxon>Bacteria</taxon>
        <taxon>Bacillati</taxon>
        <taxon>Bacillota</taxon>
        <taxon>Bacilli</taxon>
        <taxon>Bacillales</taxon>
        <taxon>Staphylococcaceae</taxon>
        <taxon>Staphylococcus</taxon>
    </lineage>
</organism>
<gene>
    <name evidence="2" type="ORF">CD122_01455</name>
</gene>
<proteinExistence type="predicted"/>
<dbReference type="EMBL" id="PPRF01000013">
    <property type="protein sequence ID" value="PNZ29733.1"/>
    <property type="molecule type" value="Genomic_DNA"/>
</dbReference>
<protein>
    <submittedName>
        <fullName evidence="2">YtxH domain-containing protein</fullName>
    </submittedName>
</protein>
<dbReference type="OrthoDB" id="2398655at2"/>
<sequence>MAKSNQVIKAMIGIGGALAAVALSNKSRRDKVKETYQNYKENPEDYKQQVQEKASQLGNIATDEINKVKEDPKAYVDAIKQGPKAFLNEKKEQFLQDDAEKAERKEADFVGEGGGDPSQNLNETTKAVLENKNK</sequence>
<dbReference type="Proteomes" id="UP000242752">
    <property type="component" value="Unassembled WGS sequence"/>
</dbReference>
<feature type="compositionally biased region" description="Basic and acidic residues" evidence="1">
    <location>
        <begin position="96"/>
        <end position="108"/>
    </location>
</feature>
<keyword evidence="3" id="KW-1185">Reference proteome</keyword>
<dbReference type="RefSeq" id="WP_103357248.1">
    <property type="nucleotide sequence ID" value="NZ_CP113107.1"/>
</dbReference>
<dbReference type="AlphaFoldDB" id="A0A2K3YVU6"/>
<evidence type="ECO:0000256" key="1">
    <source>
        <dbReference type="SAM" id="MobiDB-lite"/>
    </source>
</evidence>
<comment type="caution">
    <text evidence="2">The sequence shown here is derived from an EMBL/GenBank/DDBJ whole genome shotgun (WGS) entry which is preliminary data.</text>
</comment>
<reference evidence="2 3" key="1">
    <citation type="submission" date="2017-08" db="EMBL/GenBank/DDBJ databases">
        <title>Draft genome sequences of 64 type strains of genus Staph aureus.</title>
        <authorList>
            <person name="Cole K."/>
            <person name="Golubchik T."/>
            <person name="Russell J."/>
            <person name="Foster D."/>
            <person name="Llewelyn M."/>
            <person name="Wilson D."/>
            <person name="Crook D."/>
            <person name="Paul J."/>
        </authorList>
    </citation>
    <scope>NUCLEOTIDE SEQUENCE [LARGE SCALE GENOMIC DNA]</scope>
    <source>
        <strain evidence="2 3">DSM 21968</strain>
    </source>
</reference>
<feature type="region of interest" description="Disordered" evidence="1">
    <location>
        <begin position="96"/>
        <end position="134"/>
    </location>
</feature>
<name>A0A2K3YVU6_9STAP</name>
<evidence type="ECO:0000313" key="2">
    <source>
        <dbReference type="EMBL" id="PNZ29733.1"/>
    </source>
</evidence>
<accession>A0A2K3YVU6</accession>
<evidence type="ECO:0000313" key="3">
    <source>
        <dbReference type="Proteomes" id="UP000242752"/>
    </source>
</evidence>